<organism evidence="3 4">
    <name type="scientific">Globodera rostochiensis</name>
    <name type="common">Golden nematode worm</name>
    <name type="synonym">Heterodera rostochiensis</name>
    <dbReference type="NCBI Taxonomy" id="31243"/>
    <lineage>
        <taxon>Eukaryota</taxon>
        <taxon>Metazoa</taxon>
        <taxon>Ecdysozoa</taxon>
        <taxon>Nematoda</taxon>
        <taxon>Chromadorea</taxon>
        <taxon>Rhabditida</taxon>
        <taxon>Tylenchina</taxon>
        <taxon>Tylenchomorpha</taxon>
        <taxon>Tylenchoidea</taxon>
        <taxon>Heteroderidae</taxon>
        <taxon>Heteroderinae</taxon>
        <taxon>Globodera</taxon>
    </lineage>
</organism>
<dbReference type="AlphaFoldDB" id="A0A914H7H0"/>
<evidence type="ECO:0000256" key="1">
    <source>
        <dbReference type="SAM" id="MobiDB-lite"/>
    </source>
</evidence>
<accession>A0A914H7H0</accession>
<sequence>MHTKEAVIVLLLVLALCRCCVGGPKRSSKDKGTPSSSTGNLFPAELAKAYNEIANNKQQQQQPVDNDKLPTPGNPGYAGVQGVQSVTLTDASGKSVTFTKVEQQQQQEAFQSLALNRAALNRAALNRPALNRGH</sequence>
<dbReference type="WBParaSite" id="Gr19_v10_g14725.t1">
    <property type="protein sequence ID" value="Gr19_v10_g14725.t1"/>
    <property type="gene ID" value="Gr19_v10_g14725"/>
</dbReference>
<dbReference type="Proteomes" id="UP000887572">
    <property type="component" value="Unplaced"/>
</dbReference>
<feature type="compositionally biased region" description="Polar residues" evidence="1">
    <location>
        <begin position="53"/>
        <end position="64"/>
    </location>
</feature>
<feature type="signal peptide" evidence="2">
    <location>
        <begin position="1"/>
        <end position="22"/>
    </location>
</feature>
<proteinExistence type="predicted"/>
<keyword evidence="3" id="KW-1185">Reference proteome</keyword>
<evidence type="ECO:0000313" key="4">
    <source>
        <dbReference type="WBParaSite" id="Gr19_v10_g14725.t1"/>
    </source>
</evidence>
<feature type="chain" id="PRO_5036926302" evidence="2">
    <location>
        <begin position="23"/>
        <end position="134"/>
    </location>
</feature>
<reference evidence="4" key="1">
    <citation type="submission" date="2022-11" db="UniProtKB">
        <authorList>
            <consortium name="WormBaseParasite"/>
        </authorList>
    </citation>
    <scope>IDENTIFICATION</scope>
</reference>
<evidence type="ECO:0000256" key="2">
    <source>
        <dbReference type="SAM" id="SignalP"/>
    </source>
</evidence>
<name>A0A914H7H0_GLORO</name>
<protein>
    <submittedName>
        <fullName evidence="4">Secreted protein</fullName>
    </submittedName>
</protein>
<keyword evidence="2" id="KW-0732">Signal</keyword>
<feature type="region of interest" description="Disordered" evidence="1">
    <location>
        <begin position="53"/>
        <end position="80"/>
    </location>
</feature>
<evidence type="ECO:0000313" key="3">
    <source>
        <dbReference type="Proteomes" id="UP000887572"/>
    </source>
</evidence>